<name>S6B642_SULDS</name>
<dbReference type="KEGG" id="sdr:SCD_n02178"/>
<dbReference type="AlphaFoldDB" id="S6B642"/>
<evidence type="ECO:0000313" key="1">
    <source>
        <dbReference type="EMBL" id="BAN35987.1"/>
    </source>
</evidence>
<gene>
    <name evidence="1" type="ORF">SCD_n02178</name>
</gene>
<organism evidence="1 2">
    <name type="scientific">Sulfuricella denitrificans (strain DSM 22764 / NBRC 105220 / skB26)</name>
    <dbReference type="NCBI Taxonomy" id="1163617"/>
    <lineage>
        <taxon>Bacteria</taxon>
        <taxon>Pseudomonadati</taxon>
        <taxon>Pseudomonadota</taxon>
        <taxon>Betaproteobacteria</taxon>
        <taxon>Nitrosomonadales</taxon>
        <taxon>Sulfuricellaceae</taxon>
        <taxon>Sulfuricella</taxon>
    </lineage>
</organism>
<reference evidence="1 2" key="1">
    <citation type="journal article" date="2012" name="Appl. Environ. Microbiol.">
        <title>Draft genome sequence of a psychrotolerant sulfur-oxidizing bacterium, Sulfuricella denitrificans skB26, and proteomic insights into cold adaptation.</title>
        <authorList>
            <person name="Watanabe T."/>
            <person name="Kojima H."/>
            <person name="Fukui M."/>
        </authorList>
    </citation>
    <scope>NUCLEOTIDE SEQUENCE [LARGE SCALE GENOMIC DNA]</scope>
    <source>
        <strain evidence="2">skB26</strain>
    </source>
</reference>
<dbReference type="HOGENOM" id="CLU_2720808_0_0_4"/>
<keyword evidence="2" id="KW-1185">Reference proteome</keyword>
<sequence>MAITTNMSDYEIGTDSIEAEYGDEIMCAGWNPDVGLACQNQLEPSGTDMAMPADLTTEISELFLKKMYACQE</sequence>
<dbReference type="Proteomes" id="UP000015559">
    <property type="component" value="Chromosome"/>
</dbReference>
<accession>S6B642</accession>
<protein>
    <submittedName>
        <fullName evidence="1">Uncharacterized protein</fullName>
    </submittedName>
</protein>
<dbReference type="EMBL" id="AP013066">
    <property type="protein sequence ID" value="BAN35987.1"/>
    <property type="molecule type" value="Genomic_DNA"/>
</dbReference>
<proteinExistence type="predicted"/>
<evidence type="ECO:0000313" key="2">
    <source>
        <dbReference type="Proteomes" id="UP000015559"/>
    </source>
</evidence>
<dbReference type="RefSeq" id="WP_009205184.1">
    <property type="nucleotide sequence ID" value="NC_022357.1"/>
</dbReference>
<dbReference type="OrthoDB" id="8564016at2"/>